<feature type="compositionally biased region" description="Basic residues" evidence="1">
    <location>
        <begin position="142"/>
        <end position="174"/>
    </location>
</feature>
<dbReference type="EMBL" id="JAGINS010000001">
    <property type="protein sequence ID" value="MBP2362150.1"/>
    <property type="molecule type" value="Genomic_DNA"/>
</dbReference>
<proteinExistence type="predicted"/>
<comment type="caution">
    <text evidence="2">The sequence shown here is derived from an EMBL/GenBank/DDBJ whole genome shotgun (WGS) entry which is preliminary data.</text>
</comment>
<evidence type="ECO:0000313" key="3">
    <source>
        <dbReference type="Proteomes" id="UP001519311"/>
    </source>
</evidence>
<evidence type="ECO:0000313" key="2">
    <source>
        <dbReference type="EMBL" id="MBP2362150.1"/>
    </source>
</evidence>
<organism evidence="2 3">
    <name type="scientific">Streptomyces clavifer</name>
    <dbReference type="NCBI Taxonomy" id="68188"/>
    <lineage>
        <taxon>Bacteria</taxon>
        <taxon>Bacillati</taxon>
        <taxon>Actinomycetota</taxon>
        <taxon>Actinomycetes</taxon>
        <taxon>Kitasatosporales</taxon>
        <taxon>Streptomycetaceae</taxon>
        <taxon>Streptomyces</taxon>
    </lineage>
</organism>
<accession>A0ABS4VDZ9</accession>
<protein>
    <submittedName>
        <fullName evidence="2">Uncharacterized protein</fullName>
    </submittedName>
</protein>
<reference evidence="2 3" key="1">
    <citation type="submission" date="2021-03" db="EMBL/GenBank/DDBJ databases">
        <title>Sequencing the genomes of 1000 actinobacteria strains.</title>
        <authorList>
            <person name="Klenk H.-P."/>
        </authorList>
    </citation>
    <scope>NUCLEOTIDE SEQUENCE [LARGE SCALE GENOMIC DNA]</scope>
    <source>
        <strain evidence="2 3">DSM 40843</strain>
    </source>
</reference>
<sequence>MRPATGCAMPRRRASRTFLSARVRRLPARGPAVRSTVDHRHGPLPRPAASSRPCRTPAARSDGRPAQGTRRSRAVRRGRGHGGCGCDCGTARKRGGTVASKARALLGTDAPGAAGAGGDPAALGGAPVRGAASEHGLDRSAPARRSRGRRAAGAGRTRRRPRSGWRTGRTSRRPRAADPPDAAAGRDAPRHGCARVPGRRYARCGATRASGASTAAPTPPRSQIRNLTLRITAATIRELGGCPM</sequence>
<gene>
    <name evidence="2" type="ORF">JOF59_004550</name>
</gene>
<dbReference type="Proteomes" id="UP001519311">
    <property type="component" value="Unassembled WGS sequence"/>
</dbReference>
<feature type="region of interest" description="Disordered" evidence="1">
    <location>
        <begin position="117"/>
        <end position="195"/>
    </location>
</feature>
<name>A0ABS4VDZ9_9ACTN</name>
<feature type="compositionally biased region" description="Basic residues" evidence="1">
    <location>
        <begin position="70"/>
        <end position="80"/>
    </location>
</feature>
<keyword evidence="3" id="KW-1185">Reference proteome</keyword>
<feature type="compositionally biased region" description="Low complexity" evidence="1">
    <location>
        <begin position="117"/>
        <end position="126"/>
    </location>
</feature>
<feature type="region of interest" description="Disordered" evidence="1">
    <location>
        <begin position="27"/>
        <end position="93"/>
    </location>
</feature>
<evidence type="ECO:0000256" key="1">
    <source>
        <dbReference type="SAM" id="MobiDB-lite"/>
    </source>
</evidence>